<sequence length="470" mass="52128">MDITVKPPQNSENIGSFSRACQYLVSLPERMKGQIVTFALTVKKLGQEDPRRIIHAFKVGLAITIVSMFYYFQPLYNGFGVSAMWAVLTVVVIFEFTVGATLGKGLNRMIATCVAGYLGVSAHHLADLSGRTGEPILLGLFGFLVAGTMTFMRFLPKVKARYDYGFMIFILTFSLVAVSGYRDDEVMKIAHQRLSTIIIGGCIAMLICICICPVWSGAELHNLISSNIEKLGNFLEGFGGEYLPSMEGKSKEEKPFRHQYKSVLGSKSTEETMANQAAWEPSHGRFRFRHPWKQYLKIGALTRQCAYRVDVLNKYLNSNVQMPPEIQENIKEACTKLSSEMGKALKEIAMEMKKMRRTSTAKTHMIKSKAAAQELKSLLKVTSLWEKFNLLDILPAATVASVLIDIVSCVESISEGVCELASMAGFKSPDSSVGPDEQKLTEMSSETTPGPHHDHDHHIVIIKDAELGAY</sequence>
<evidence type="ECO:0000256" key="5">
    <source>
        <dbReference type="ARBA" id="ARBA00022989"/>
    </source>
</evidence>
<keyword evidence="8" id="KW-0407">Ion channel</keyword>
<feature type="transmembrane region" description="Helical" evidence="10">
    <location>
        <begin position="162"/>
        <end position="182"/>
    </location>
</feature>
<feature type="transmembrane region" description="Helical" evidence="10">
    <location>
        <begin position="53"/>
        <end position="72"/>
    </location>
</feature>
<name>A0A9Q1QG28_9CARY</name>
<dbReference type="GO" id="GO:0034220">
    <property type="term" value="P:monoatomic ion transmembrane transport"/>
    <property type="evidence" value="ECO:0007669"/>
    <property type="project" value="UniProtKB-KW"/>
</dbReference>
<dbReference type="GO" id="GO:0015743">
    <property type="term" value="P:malate transport"/>
    <property type="evidence" value="ECO:0007669"/>
    <property type="project" value="InterPro"/>
</dbReference>
<keyword evidence="3" id="KW-0813">Transport</keyword>
<reference evidence="11" key="1">
    <citation type="submission" date="2022-04" db="EMBL/GenBank/DDBJ databases">
        <title>Carnegiea gigantea Genome sequencing and assembly v2.</title>
        <authorList>
            <person name="Copetti D."/>
            <person name="Sanderson M.J."/>
            <person name="Burquez A."/>
            <person name="Wojciechowski M.F."/>
        </authorList>
    </citation>
    <scope>NUCLEOTIDE SEQUENCE</scope>
    <source>
        <strain evidence="11">SGP5-SGP5p</strain>
        <tissue evidence="11">Aerial part</tissue>
    </source>
</reference>
<comment type="caution">
    <text evidence="11">The sequence shown here is derived from an EMBL/GenBank/DDBJ whole genome shotgun (WGS) entry which is preliminary data.</text>
</comment>
<keyword evidence="7 10" id="KW-0472">Membrane</keyword>
<evidence type="ECO:0000313" key="12">
    <source>
        <dbReference type="Proteomes" id="UP001153076"/>
    </source>
</evidence>
<evidence type="ECO:0000256" key="9">
    <source>
        <dbReference type="SAM" id="MobiDB-lite"/>
    </source>
</evidence>
<dbReference type="AlphaFoldDB" id="A0A9Q1QG28"/>
<gene>
    <name evidence="11" type="ORF">Cgig2_022930</name>
</gene>
<dbReference type="PANTHER" id="PTHR31086">
    <property type="entry name" value="ALUMINUM-ACTIVATED MALATE TRANSPORTER 10"/>
    <property type="match status" value="1"/>
</dbReference>
<feature type="transmembrane region" description="Helical" evidence="10">
    <location>
        <begin position="194"/>
        <end position="215"/>
    </location>
</feature>
<evidence type="ECO:0000256" key="4">
    <source>
        <dbReference type="ARBA" id="ARBA00022692"/>
    </source>
</evidence>
<protein>
    <recommendedName>
        <fullName evidence="13">Aluminum-activated malate transporter 2-like</fullName>
    </recommendedName>
</protein>
<feature type="region of interest" description="Disordered" evidence="9">
    <location>
        <begin position="427"/>
        <end position="457"/>
    </location>
</feature>
<feature type="transmembrane region" description="Helical" evidence="10">
    <location>
        <begin position="78"/>
        <end position="98"/>
    </location>
</feature>
<evidence type="ECO:0000256" key="10">
    <source>
        <dbReference type="SAM" id="Phobius"/>
    </source>
</evidence>
<dbReference type="Pfam" id="PF11744">
    <property type="entry name" value="ALMT"/>
    <property type="match status" value="1"/>
</dbReference>
<comment type="subcellular location">
    <subcellularLocation>
        <location evidence="1">Membrane</location>
        <topology evidence="1">Multi-pass membrane protein</topology>
    </subcellularLocation>
</comment>
<comment type="similarity">
    <text evidence="2">Belongs to the aromatic acid exporter (TC 2.A.85) family.</text>
</comment>
<evidence type="ECO:0000256" key="3">
    <source>
        <dbReference type="ARBA" id="ARBA00022448"/>
    </source>
</evidence>
<keyword evidence="12" id="KW-1185">Reference proteome</keyword>
<keyword evidence="5 10" id="KW-1133">Transmembrane helix</keyword>
<dbReference type="GO" id="GO:0016020">
    <property type="term" value="C:membrane"/>
    <property type="evidence" value="ECO:0007669"/>
    <property type="project" value="UniProtKB-SubCell"/>
</dbReference>
<dbReference type="OrthoDB" id="68611at2759"/>
<evidence type="ECO:0000256" key="2">
    <source>
        <dbReference type="ARBA" id="ARBA00007079"/>
    </source>
</evidence>
<organism evidence="11 12">
    <name type="scientific">Carnegiea gigantea</name>
    <dbReference type="NCBI Taxonomy" id="171969"/>
    <lineage>
        <taxon>Eukaryota</taxon>
        <taxon>Viridiplantae</taxon>
        <taxon>Streptophyta</taxon>
        <taxon>Embryophyta</taxon>
        <taxon>Tracheophyta</taxon>
        <taxon>Spermatophyta</taxon>
        <taxon>Magnoliopsida</taxon>
        <taxon>eudicotyledons</taxon>
        <taxon>Gunneridae</taxon>
        <taxon>Pentapetalae</taxon>
        <taxon>Caryophyllales</taxon>
        <taxon>Cactineae</taxon>
        <taxon>Cactaceae</taxon>
        <taxon>Cactoideae</taxon>
        <taxon>Echinocereeae</taxon>
        <taxon>Carnegiea</taxon>
    </lineage>
</organism>
<evidence type="ECO:0000313" key="11">
    <source>
        <dbReference type="EMBL" id="KAJ8440489.1"/>
    </source>
</evidence>
<keyword evidence="6" id="KW-0406">Ion transport</keyword>
<proteinExistence type="inferred from homology"/>
<keyword evidence="4 10" id="KW-0812">Transmembrane</keyword>
<dbReference type="EMBL" id="JAKOGI010000188">
    <property type="protein sequence ID" value="KAJ8440489.1"/>
    <property type="molecule type" value="Genomic_DNA"/>
</dbReference>
<feature type="transmembrane region" description="Helical" evidence="10">
    <location>
        <begin position="136"/>
        <end position="155"/>
    </location>
</feature>
<evidence type="ECO:0000256" key="8">
    <source>
        <dbReference type="ARBA" id="ARBA00023303"/>
    </source>
</evidence>
<evidence type="ECO:0000256" key="1">
    <source>
        <dbReference type="ARBA" id="ARBA00004141"/>
    </source>
</evidence>
<accession>A0A9Q1QG28</accession>
<dbReference type="InterPro" id="IPR020966">
    <property type="entry name" value="ALMT"/>
</dbReference>
<evidence type="ECO:0000256" key="6">
    <source>
        <dbReference type="ARBA" id="ARBA00023065"/>
    </source>
</evidence>
<dbReference type="Proteomes" id="UP001153076">
    <property type="component" value="Unassembled WGS sequence"/>
</dbReference>
<evidence type="ECO:0000256" key="7">
    <source>
        <dbReference type="ARBA" id="ARBA00023136"/>
    </source>
</evidence>
<evidence type="ECO:0008006" key="13">
    <source>
        <dbReference type="Google" id="ProtNLM"/>
    </source>
</evidence>